<dbReference type="AlphaFoldDB" id="A0A6A7VWB0"/>
<reference evidence="8 9" key="1">
    <citation type="submission" date="2019-09" db="EMBL/GenBank/DDBJ databases">
        <title>Distinct polysaccharide growth profiles of human intestinal Prevotella copri isolates.</title>
        <authorList>
            <person name="Fehlner-Peach H."/>
            <person name="Magnabosco C."/>
            <person name="Raghavan V."/>
            <person name="Scher J.U."/>
            <person name="Tett A."/>
            <person name="Cox L.M."/>
            <person name="Gottsegen C."/>
            <person name="Watters A."/>
            <person name="Wiltshire- Gordon J.D."/>
            <person name="Segata N."/>
            <person name="Bonneau R."/>
            <person name="Littman D.R."/>
        </authorList>
    </citation>
    <scope>NUCLEOTIDE SEQUENCE [LARGE SCALE GENOMIC DNA]</scope>
    <source>
        <strain evidence="9">iK21513</strain>
    </source>
</reference>
<keyword evidence="8" id="KW-0808">Transferase</keyword>
<keyword evidence="6" id="KW-0472">Membrane</keyword>
<sequence length="190" mass="21631">MVIERNSQESSALNLLRFPLAALVVLLHTSALSAPGDFTYFLANNINAPIVQIAVPTFFFMSGYLFFVGKEDFCFSVYKKKITKKVRTLLVPYIIWNFVALFLNYGYSYLTKGSLGDVMPWNLVEILWKHGEGIMGTSTLGYQYPVIVSPTAGVLWFIILVLLNFRVRYVFLNITFNTYLVIACKGKYDM</sequence>
<evidence type="ECO:0000256" key="2">
    <source>
        <dbReference type="ARBA" id="ARBA00007400"/>
    </source>
</evidence>
<evidence type="ECO:0000313" key="9">
    <source>
        <dbReference type="Proteomes" id="UP000406735"/>
    </source>
</evidence>
<keyword evidence="4" id="KW-0812">Transmembrane</keyword>
<protein>
    <submittedName>
        <fullName evidence="8">Acyltransferase</fullName>
    </submittedName>
</protein>
<evidence type="ECO:0000313" key="8">
    <source>
        <dbReference type="EMBL" id="MQN10406.1"/>
    </source>
</evidence>
<dbReference type="GO" id="GO:0009246">
    <property type="term" value="P:enterobacterial common antigen biosynthetic process"/>
    <property type="evidence" value="ECO:0007669"/>
    <property type="project" value="TreeGrafter"/>
</dbReference>
<proteinExistence type="inferred from homology"/>
<dbReference type="Pfam" id="PF01757">
    <property type="entry name" value="Acyl_transf_3"/>
    <property type="match status" value="1"/>
</dbReference>
<dbReference type="GO" id="GO:0005886">
    <property type="term" value="C:plasma membrane"/>
    <property type="evidence" value="ECO:0007669"/>
    <property type="project" value="UniProtKB-SubCell"/>
</dbReference>
<accession>A0A6A7VWB0</accession>
<comment type="similarity">
    <text evidence="2">Belongs to the acyltransferase 3 family.</text>
</comment>
<dbReference type="GO" id="GO:0016413">
    <property type="term" value="F:O-acetyltransferase activity"/>
    <property type="evidence" value="ECO:0007669"/>
    <property type="project" value="TreeGrafter"/>
</dbReference>
<organism evidence="8 9">
    <name type="scientific">Segatella copri</name>
    <dbReference type="NCBI Taxonomy" id="165179"/>
    <lineage>
        <taxon>Bacteria</taxon>
        <taxon>Pseudomonadati</taxon>
        <taxon>Bacteroidota</taxon>
        <taxon>Bacteroidia</taxon>
        <taxon>Bacteroidales</taxon>
        <taxon>Prevotellaceae</taxon>
        <taxon>Segatella</taxon>
    </lineage>
</organism>
<comment type="caution">
    <text evidence="8">The sequence shown here is derived from an EMBL/GenBank/DDBJ whole genome shotgun (WGS) entry which is preliminary data.</text>
</comment>
<keyword evidence="5" id="KW-1133">Transmembrane helix</keyword>
<evidence type="ECO:0000259" key="7">
    <source>
        <dbReference type="Pfam" id="PF01757"/>
    </source>
</evidence>
<gene>
    <name evidence="8" type="ORF">F7D97_10880</name>
</gene>
<dbReference type="RefSeq" id="WP_153079243.1">
    <property type="nucleotide sequence ID" value="NZ_VZAU01000096.1"/>
</dbReference>
<evidence type="ECO:0000256" key="5">
    <source>
        <dbReference type="ARBA" id="ARBA00022989"/>
    </source>
</evidence>
<evidence type="ECO:0000256" key="1">
    <source>
        <dbReference type="ARBA" id="ARBA00004651"/>
    </source>
</evidence>
<dbReference type="Proteomes" id="UP000406735">
    <property type="component" value="Unassembled WGS sequence"/>
</dbReference>
<name>A0A6A7VWB0_9BACT</name>
<dbReference type="EMBL" id="VZCY01000089">
    <property type="protein sequence ID" value="MQN10406.1"/>
    <property type="molecule type" value="Genomic_DNA"/>
</dbReference>
<comment type="subcellular location">
    <subcellularLocation>
        <location evidence="1">Cell membrane</location>
        <topology evidence="1">Multi-pass membrane protein</topology>
    </subcellularLocation>
</comment>
<dbReference type="PANTHER" id="PTHR40074:SF2">
    <property type="entry name" value="O-ACETYLTRANSFERASE WECH"/>
    <property type="match status" value="1"/>
</dbReference>
<dbReference type="InterPro" id="IPR002656">
    <property type="entry name" value="Acyl_transf_3_dom"/>
</dbReference>
<dbReference type="PANTHER" id="PTHR40074">
    <property type="entry name" value="O-ACETYLTRANSFERASE WECH"/>
    <property type="match status" value="1"/>
</dbReference>
<evidence type="ECO:0000256" key="4">
    <source>
        <dbReference type="ARBA" id="ARBA00022692"/>
    </source>
</evidence>
<keyword evidence="3" id="KW-1003">Cell membrane</keyword>
<feature type="domain" description="Acyltransferase 3" evidence="7">
    <location>
        <begin position="12"/>
        <end position="160"/>
    </location>
</feature>
<evidence type="ECO:0000256" key="6">
    <source>
        <dbReference type="ARBA" id="ARBA00023136"/>
    </source>
</evidence>
<evidence type="ECO:0000256" key="3">
    <source>
        <dbReference type="ARBA" id="ARBA00022475"/>
    </source>
</evidence>
<keyword evidence="8" id="KW-0012">Acyltransferase</keyword>